<dbReference type="Proteomes" id="UP000184074">
    <property type="component" value="Unassembled WGS sequence"/>
</dbReference>
<evidence type="ECO:0000313" key="1">
    <source>
        <dbReference type="EMBL" id="SHG83606.1"/>
    </source>
</evidence>
<name>A0A1M5N205_9RHOB</name>
<proteinExistence type="predicted"/>
<evidence type="ECO:0000313" key="2">
    <source>
        <dbReference type="Proteomes" id="UP000184074"/>
    </source>
</evidence>
<dbReference type="AlphaFoldDB" id="A0A1M5N205"/>
<sequence>MQEHQSAIVTDQTLRHFLFLQGPHGPFFSQLAKMLQRTSAKTSRIGFNAGDRAFWRDKGSFTAFQNPHADWPAFLEDYVESEKVTDIVLYGDVRPIHAEALAMARTKGIRAHTFEEGYLRPYWVTYERGGTNGHSRLMRMSVAEMSAKLDQSDADTETPPAHWGDMRQHIFYSAIYHWFLLAFRGRYENYQGHRKQPLSVETLAYTKRLVLMPFFAVDRWQATQRIRMGGYPYHLALLQLEHDASFQAHSTLKDNEEFIDILMQGFAEGAPAHHHLVFKAHPLEAERVPLKQVIRNLSAKHSIKDRVHYVRGGKLAQILDHAKSAVTVNSTSAQQALWRGMPLKTFGTSVYAKPEFTSQQPLAEFFNQPSAPNLDGYKAYRKYLLSTCQVPGGYYSRKGRRQLLREVVDMMLSATDPYDALRQSDDTPRHPLRVAK</sequence>
<dbReference type="GO" id="GO:0015774">
    <property type="term" value="P:polysaccharide transport"/>
    <property type="evidence" value="ECO:0007669"/>
    <property type="project" value="InterPro"/>
</dbReference>
<dbReference type="STRING" id="1508389.SAMN05444003_1147"/>
<reference evidence="1 2" key="1">
    <citation type="submission" date="2016-11" db="EMBL/GenBank/DDBJ databases">
        <authorList>
            <person name="Jaros S."/>
            <person name="Januszkiewicz K."/>
            <person name="Wedrychowicz H."/>
        </authorList>
    </citation>
    <scope>NUCLEOTIDE SEQUENCE [LARGE SCALE GENOMIC DNA]</scope>
    <source>
        <strain evidence="1 2">DSM 28715</strain>
    </source>
</reference>
<gene>
    <name evidence="1" type="ORF">SAMN05444003_1147</name>
</gene>
<dbReference type="OrthoDB" id="9794206at2"/>
<dbReference type="RefSeq" id="WP_072899870.1">
    <property type="nucleotide sequence ID" value="NZ_FQXB01000001.1"/>
</dbReference>
<dbReference type="EMBL" id="FQXB01000001">
    <property type="protein sequence ID" value="SHG83606.1"/>
    <property type="molecule type" value="Genomic_DNA"/>
</dbReference>
<dbReference type="CDD" id="cd16441">
    <property type="entry name" value="beta_Kdo_transferase_KpsS"/>
    <property type="match status" value="1"/>
</dbReference>
<keyword evidence="2" id="KW-1185">Reference proteome</keyword>
<dbReference type="InterPro" id="IPR007833">
    <property type="entry name" value="Capsule_polysaccharide_synth"/>
</dbReference>
<dbReference type="Pfam" id="PF05159">
    <property type="entry name" value="Capsule_synth"/>
    <property type="match status" value="1"/>
</dbReference>
<dbReference type="GO" id="GO:0000271">
    <property type="term" value="P:polysaccharide biosynthetic process"/>
    <property type="evidence" value="ECO:0007669"/>
    <property type="project" value="InterPro"/>
</dbReference>
<accession>A0A1M5N205</accession>
<protein>
    <submittedName>
        <fullName evidence="1">Capsular polysaccharide export protein</fullName>
    </submittedName>
</protein>
<organism evidence="1 2">
    <name type="scientific">Cognatiyoonia sediminum</name>
    <dbReference type="NCBI Taxonomy" id="1508389"/>
    <lineage>
        <taxon>Bacteria</taxon>
        <taxon>Pseudomonadati</taxon>
        <taxon>Pseudomonadota</taxon>
        <taxon>Alphaproteobacteria</taxon>
        <taxon>Rhodobacterales</taxon>
        <taxon>Paracoccaceae</taxon>
        <taxon>Cognatiyoonia</taxon>
    </lineage>
</organism>